<organism evidence="9 10">
    <name type="scientific">Labedella endophytica</name>
    <dbReference type="NCBI Taxonomy" id="1523160"/>
    <lineage>
        <taxon>Bacteria</taxon>
        <taxon>Bacillati</taxon>
        <taxon>Actinomycetota</taxon>
        <taxon>Actinomycetes</taxon>
        <taxon>Micrococcales</taxon>
        <taxon>Microbacteriaceae</taxon>
        <taxon>Labedella</taxon>
    </lineage>
</organism>
<sequence length="188" mass="21138">MSPPTTDRERAARFSTLYDDAYLDVLRFARRRSPPDLAEDIVHEAFLVAWRRFDDMPTTHDAARAWLFGVARHCLLNDRRARERYERLGVAIAEAAAAGDERTDVTDLRLDLASAWPLLTPEQQEVLSLATWEALPAGDASRVLGISTAAYRVRLHRARASLRRHLDHPRLSPASGTAVETSRTELPA</sequence>
<keyword evidence="4" id="KW-0238">DNA-binding</keyword>
<dbReference type="InterPro" id="IPR013249">
    <property type="entry name" value="RNA_pol_sigma70_r4_t2"/>
</dbReference>
<feature type="region of interest" description="Disordered" evidence="6">
    <location>
        <begin position="166"/>
        <end position="188"/>
    </location>
</feature>
<dbReference type="EMBL" id="RZGZ01000002">
    <property type="protein sequence ID" value="RUR01946.1"/>
    <property type="molecule type" value="Genomic_DNA"/>
</dbReference>
<dbReference type="InterPro" id="IPR013325">
    <property type="entry name" value="RNA_pol_sigma_r2"/>
</dbReference>
<evidence type="ECO:0000256" key="1">
    <source>
        <dbReference type="ARBA" id="ARBA00010641"/>
    </source>
</evidence>
<keyword evidence="10" id="KW-1185">Reference proteome</keyword>
<dbReference type="SUPFAM" id="SSF88946">
    <property type="entry name" value="Sigma2 domain of RNA polymerase sigma factors"/>
    <property type="match status" value="1"/>
</dbReference>
<dbReference type="InterPro" id="IPR014284">
    <property type="entry name" value="RNA_pol_sigma-70_dom"/>
</dbReference>
<evidence type="ECO:0000256" key="3">
    <source>
        <dbReference type="ARBA" id="ARBA00023082"/>
    </source>
</evidence>
<name>A0A433JUU3_9MICO</name>
<evidence type="ECO:0000256" key="2">
    <source>
        <dbReference type="ARBA" id="ARBA00023015"/>
    </source>
</evidence>
<evidence type="ECO:0000259" key="8">
    <source>
        <dbReference type="Pfam" id="PF08281"/>
    </source>
</evidence>
<evidence type="ECO:0000313" key="10">
    <source>
        <dbReference type="Proteomes" id="UP000274909"/>
    </source>
</evidence>
<dbReference type="PANTHER" id="PTHR43133:SF8">
    <property type="entry name" value="RNA POLYMERASE SIGMA FACTOR HI_1459-RELATED"/>
    <property type="match status" value="1"/>
</dbReference>
<dbReference type="Pfam" id="PF08281">
    <property type="entry name" value="Sigma70_r4_2"/>
    <property type="match status" value="1"/>
</dbReference>
<evidence type="ECO:0000259" key="7">
    <source>
        <dbReference type="Pfam" id="PF04542"/>
    </source>
</evidence>
<dbReference type="PANTHER" id="PTHR43133">
    <property type="entry name" value="RNA POLYMERASE ECF-TYPE SIGMA FACTO"/>
    <property type="match status" value="1"/>
</dbReference>
<dbReference type="Pfam" id="PF04542">
    <property type="entry name" value="Sigma70_r2"/>
    <property type="match status" value="1"/>
</dbReference>
<comment type="similarity">
    <text evidence="1">Belongs to the sigma-70 factor family. ECF subfamily.</text>
</comment>
<accession>A0A433JUU3</accession>
<dbReference type="InterPro" id="IPR036388">
    <property type="entry name" value="WH-like_DNA-bd_sf"/>
</dbReference>
<evidence type="ECO:0000256" key="5">
    <source>
        <dbReference type="ARBA" id="ARBA00023163"/>
    </source>
</evidence>
<keyword evidence="2" id="KW-0805">Transcription regulation</keyword>
<dbReference type="InterPro" id="IPR007627">
    <property type="entry name" value="RNA_pol_sigma70_r2"/>
</dbReference>
<feature type="domain" description="RNA polymerase sigma-70 region 2" evidence="7">
    <location>
        <begin position="18"/>
        <end position="84"/>
    </location>
</feature>
<dbReference type="GO" id="GO:0016987">
    <property type="term" value="F:sigma factor activity"/>
    <property type="evidence" value="ECO:0007669"/>
    <property type="project" value="UniProtKB-KW"/>
</dbReference>
<evidence type="ECO:0000256" key="6">
    <source>
        <dbReference type="SAM" id="MobiDB-lite"/>
    </source>
</evidence>
<comment type="caution">
    <text evidence="9">The sequence shown here is derived from an EMBL/GenBank/DDBJ whole genome shotgun (WGS) entry which is preliminary data.</text>
</comment>
<dbReference type="RefSeq" id="WP_127049987.1">
    <property type="nucleotide sequence ID" value="NZ_RZGZ01000002.1"/>
</dbReference>
<reference evidence="9 10" key="1">
    <citation type="submission" date="2018-12" db="EMBL/GenBank/DDBJ databases">
        <authorList>
            <person name="Li F."/>
        </authorList>
    </citation>
    <scope>NUCLEOTIDE SEQUENCE [LARGE SCALE GENOMIC DNA]</scope>
    <source>
        <strain evidence="9 10">EGI 6500705</strain>
    </source>
</reference>
<keyword evidence="3" id="KW-0731">Sigma factor</keyword>
<dbReference type="InterPro" id="IPR013324">
    <property type="entry name" value="RNA_pol_sigma_r3/r4-like"/>
</dbReference>
<proteinExistence type="inferred from homology"/>
<keyword evidence="5" id="KW-0804">Transcription</keyword>
<feature type="domain" description="RNA polymerase sigma factor 70 region 4 type 2" evidence="8">
    <location>
        <begin position="118"/>
        <end position="162"/>
    </location>
</feature>
<dbReference type="OrthoDB" id="4184921at2"/>
<dbReference type="AlphaFoldDB" id="A0A433JUU3"/>
<gene>
    <name evidence="9" type="ORF">ELQ94_10940</name>
</gene>
<dbReference type="GO" id="GO:0006352">
    <property type="term" value="P:DNA-templated transcription initiation"/>
    <property type="evidence" value="ECO:0007669"/>
    <property type="project" value="InterPro"/>
</dbReference>
<dbReference type="Proteomes" id="UP000274909">
    <property type="component" value="Unassembled WGS sequence"/>
</dbReference>
<dbReference type="Gene3D" id="1.10.1740.10">
    <property type="match status" value="1"/>
</dbReference>
<dbReference type="NCBIfam" id="TIGR02937">
    <property type="entry name" value="sigma70-ECF"/>
    <property type="match status" value="1"/>
</dbReference>
<evidence type="ECO:0000313" key="9">
    <source>
        <dbReference type="EMBL" id="RUR01946.1"/>
    </source>
</evidence>
<dbReference type="Gene3D" id="1.10.10.10">
    <property type="entry name" value="Winged helix-like DNA-binding domain superfamily/Winged helix DNA-binding domain"/>
    <property type="match status" value="1"/>
</dbReference>
<dbReference type="InterPro" id="IPR039425">
    <property type="entry name" value="RNA_pol_sigma-70-like"/>
</dbReference>
<dbReference type="GO" id="GO:0003677">
    <property type="term" value="F:DNA binding"/>
    <property type="evidence" value="ECO:0007669"/>
    <property type="project" value="UniProtKB-KW"/>
</dbReference>
<evidence type="ECO:0000256" key="4">
    <source>
        <dbReference type="ARBA" id="ARBA00023125"/>
    </source>
</evidence>
<dbReference type="SUPFAM" id="SSF88659">
    <property type="entry name" value="Sigma3 and sigma4 domains of RNA polymerase sigma factors"/>
    <property type="match status" value="1"/>
</dbReference>
<protein>
    <submittedName>
        <fullName evidence="9">RNA polymerase sigma factor</fullName>
    </submittedName>
</protein>